<accession>A0A1C4W093</accession>
<evidence type="ECO:0000313" key="2">
    <source>
        <dbReference type="EMBL" id="SCE89419.1"/>
    </source>
</evidence>
<dbReference type="Proteomes" id="UP000198253">
    <property type="component" value="Chromosome I"/>
</dbReference>
<feature type="compositionally biased region" description="Low complexity" evidence="1">
    <location>
        <begin position="20"/>
        <end position="29"/>
    </location>
</feature>
<feature type="region of interest" description="Disordered" evidence="1">
    <location>
        <begin position="57"/>
        <end position="83"/>
    </location>
</feature>
<protein>
    <submittedName>
        <fullName evidence="2">Uncharacterized protein</fullName>
    </submittedName>
</protein>
<proteinExistence type="predicted"/>
<evidence type="ECO:0000313" key="3">
    <source>
        <dbReference type="Proteomes" id="UP000198253"/>
    </source>
</evidence>
<reference evidence="3" key="1">
    <citation type="submission" date="2016-06" db="EMBL/GenBank/DDBJ databases">
        <authorList>
            <person name="Varghese N."/>
            <person name="Submissions Spin"/>
        </authorList>
    </citation>
    <scope>NUCLEOTIDE SEQUENCE [LARGE SCALE GENOMIC DNA]</scope>
    <source>
        <strain evidence="3">DSM 43816</strain>
    </source>
</reference>
<feature type="compositionally biased region" description="Basic and acidic residues" evidence="1">
    <location>
        <begin position="69"/>
        <end position="83"/>
    </location>
</feature>
<name>A0A1C4W093_MICEC</name>
<dbReference type="AlphaFoldDB" id="A0A1C4W093"/>
<gene>
    <name evidence="2" type="ORF">GA0070618_1732</name>
</gene>
<dbReference type="EMBL" id="LT607413">
    <property type="protein sequence ID" value="SCE89419.1"/>
    <property type="molecule type" value="Genomic_DNA"/>
</dbReference>
<keyword evidence="3" id="KW-1185">Reference proteome</keyword>
<dbReference type="InParanoid" id="A0A1C4W093"/>
<feature type="region of interest" description="Disordered" evidence="1">
    <location>
        <begin position="1"/>
        <end position="30"/>
    </location>
</feature>
<evidence type="ECO:0000256" key="1">
    <source>
        <dbReference type="SAM" id="MobiDB-lite"/>
    </source>
</evidence>
<organism evidence="2 3">
    <name type="scientific">Micromonospora echinospora</name>
    <name type="common">Micromonospora purpurea</name>
    <dbReference type="NCBI Taxonomy" id="1877"/>
    <lineage>
        <taxon>Bacteria</taxon>
        <taxon>Bacillati</taxon>
        <taxon>Actinomycetota</taxon>
        <taxon>Actinomycetes</taxon>
        <taxon>Micromonosporales</taxon>
        <taxon>Micromonosporaceae</taxon>
        <taxon>Micromonospora</taxon>
    </lineage>
</organism>
<sequence>MEDRMIRTGASGRAAAYPETGRTGSASRRAALRARQHPRRWTACLVTLLLVGTGTACGTGPEPPGPVTAEHEPVAPENRKAEEAAAGKAALAAYAGYLTASRAASARSDPHHPDLAKYLADPLLTRVRLVIREAKEHGAMRTGKLVSDPTVTVVSLDTVPATVEIQDCLDATDYKLVYAKTRKVVPGTGAGRHLATATATRYSDGRWLISAGVAHEDQPC</sequence>